<organism evidence="9 10">
    <name type="scientific">Robinsoniella peoriensis</name>
    <dbReference type="NCBI Taxonomy" id="180332"/>
    <lineage>
        <taxon>Bacteria</taxon>
        <taxon>Bacillati</taxon>
        <taxon>Bacillota</taxon>
        <taxon>Clostridia</taxon>
        <taxon>Lachnospirales</taxon>
        <taxon>Lachnospiraceae</taxon>
        <taxon>Robinsoniella</taxon>
    </lineage>
</organism>
<feature type="transmembrane region" description="Helical" evidence="7">
    <location>
        <begin position="12"/>
        <end position="30"/>
    </location>
</feature>
<evidence type="ECO:0000256" key="4">
    <source>
        <dbReference type="ARBA" id="ARBA00022692"/>
    </source>
</evidence>
<accession>A0A4U8Q5P1</accession>
<feature type="transmembrane region" description="Helical" evidence="7">
    <location>
        <begin position="101"/>
        <end position="123"/>
    </location>
</feature>
<dbReference type="RefSeq" id="WP_161597355.1">
    <property type="nucleotide sequence ID" value="NZ_QGQD01000058.1"/>
</dbReference>
<keyword evidence="3" id="KW-1003">Cell membrane</keyword>
<feature type="transmembrane region" description="Helical" evidence="7">
    <location>
        <begin position="200"/>
        <end position="225"/>
    </location>
</feature>
<dbReference type="Proteomes" id="UP000306509">
    <property type="component" value="Unassembled WGS sequence"/>
</dbReference>
<dbReference type="GO" id="GO:0055085">
    <property type="term" value="P:transmembrane transport"/>
    <property type="evidence" value="ECO:0007669"/>
    <property type="project" value="InterPro"/>
</dbReference>
<dbReference type="GO" id="GO:0005886">
    <property type="term" value="C:plasma membrane"/>
    <property type="evidence" value="ECO:0007669"/>
    <property type="project" value="UniProtKB-SubCell"/>
</dbReference>
<keyword evidence="5 7" id="KW-1133">Transmembrane helix</keyword>
<dbReference type="Gene3D" id="1.10.3720.10">
    <property type="entry name" value="MetI-like"/>
    <property type="match status" value="1"/>
</dbReference>
<keyword evidence="2 7" id="KW-0813">Transport</keyword>
<gene>
    <name evidence="9" type="primary">ugpA_6</name>
    <name evidence="9" type="ORF">DSM106044_03010</name>
</gene>
<feature type="transmembrane region" description="Helical" evidence="7">
    <location>
        <begin position="73"/>
        <end position="94"/>
    </location>
</feature>
<evidence type="ECO:0000256" key="1">
    <source>
        <dbReference type="ARBA" id="ARBA00004651"/>
    </source>
</evidence>
<comment type="subcellular location">
    <subcellularLocation>
        <location evidence="1 7">Cell membrane</location>
        <topology evidence="1 7">Multi-pass membrane protein</topology>
    </subcellularLocation>
</comment>
<dbReference type="STRING" id="180332.GCA_000797495_03024"/>
<feature type="transmembrane region" description="Helical" evidence="7">
    <location>
        <begin position="154"/>
        <end position="179"/>
    </location>
</feature>
<evidence type="ECO:0000313" key="9">
    <source>
        <dbReference type="EMBL" id="TLD00170.1"/>
    </source>
</evidence>
<comment type="similarity">
    <text evidence="7">Belongs to the binding-protein-dependent transport system permease family.</text>
</comment>
<dbReference type="InterPro" id="IPR000515">
    <property type="entry name" value="MetI-like"/>
</dbReference>
<evidence type="ECO:0000256" key="2">
    <source>
        <dbReference type="ARBA" id="ARBA00022448"/>
    </source>
</evidence>
<dbReference type="Pfam" id="PF00528">
    <property type="entry name" value="BPD_transp_1"/>
    <property type="match status" value="1"/>
</dbReference>
<dbReference type="AlphaFoldDB" id="A0A4U8Q5P1"/>
<keyword evidence="4 7" id="KW-0812">Transmembrane</keyword>
<keyword evidence="6 7" id="KW-0472">Membrane</keyword>
<feature type="transmembrane region" description="Helical" evidence="7">
    <location>
        <begin position="265"/>
        <end position="284"/>
    </location>
</feature>
<dbReference type="PANTHER" id="PTHR43005:SF1">
    <property type="entry name" value="SPERMIDINE_PUTRESCINE TRANSPORT SYSTEM PERMEASE PROTEIN"/>
    <property type="match status" value="1"/>
</dbReference>
<evidence type="ECO:0000256" key="7">
    <source>
        <dbReference type="RuleBase" id="RU363032"/>
    </source>
</evidence>
<dbReference type="PROSITE" id="PS50928">
    <property type="entry name" value="ABC_TM1"/>
    <property type="match status" value="1"/>
</dbReference>
<feature type="domain" description="ABC transmembrane type-1" evidence="8">
    <location>
        <begin position="69"/>
        <end position="281"/>
    </location>
</feature>
<comment type="caution">
    <text evidence="9">The sequence shown here is derived from an EMBL/GenBank/DDBJ whole genome shotgun (WGS) entry which is preliminary data.</text>
</comment>
<evidence type="ECO:0000256" key="6">
    <source>
        <dbReference type="ARBA" id="ARBA00023136"/>
    </source>
</evidence>
<dbReference type="EMBL" id="QGQD01000058">
    <property type="protein sequence ID" value="TLD00170.1"/>
    <property type="molecule type" value="Genomic_DNA"/>
</dbReference>
<sequence>MFHAKKKSYLPYFLVAPVFCILLLFSYLPFPYTVYLSSQNVMPGTGEMEFVGLKNYKMILKDPNFWESMRNTGYFVIVATIVVIVLGVIVALILNSKIKGMGVYMTILFIPWIVSDVVAGFSWKWMLNADFGVLNYLFEPLHLRVSNLITKPEYAMIAVIMVTMWKQLAYSTILLLAGLQNVSKELLEAAKLDGCSGLQAFWYITFPIFSPILLVTTLLDIINFISQSGMLLVLTNGGPLRSTETLALYMFKEAFTNFHLTNASAISMVLAVINILIVFVYFYINKKSREWVD</sequence>
<evidence type="ECO:0000259" key="8">
    <source>
        <dbReference type="PROSITE" id="PS50928"/>
    </source>
</evidence>
<evidence type="ECO:0000256" key="5">
    <source>
        <dbReference type="ARBA" id="ARBA00022989"/>
    </source>
</evidence>
<keyword evidence="10" id="KW-1185">Reference proteome</keyword>
<dbReference type="InterPro" id="IPR035906">
    <property type="entry name" value="MetI-like_sf"/>
</dbReference>
<evidence type="ECO:0000256" key="3">
    <source>
        <dbReference type="ARBA" id="ARBA00022475"/>
    </source>
</evidence>
<reference evidence="9 10" key="1">
    <citation type="journal article" date="2019" name="Anaerobe">
        <title>Detection of Robinsoniella peoriensis in multiple bone samples of a trauma patient.</title>
        <authorList>
            <person name="Schrottner P."/>
            <person name="Hartwich K."/>
            <person name="Bunk B."/>
            <person name="Schober I."/>
            <person name="Helbig S."/>
            <person name="Rudolph W.W."/>
            <person name="Gunzer F."/>
        </authorList>
    </citation>
    <scope>NUCLEOTIDE SEQUENCE [LARGE SCALE GENOMIC DNA]</scope>
    <source>
        <strain evidence="9 10">DSM 106044</strain>
    </source>
</reference>
<proteinExistence type="inferred from homology"/>
<dbReference type="SUPFAM" id="SSF161098">
    <property type="entry name" value="MetI-like"/>
    <property type="match status" value="1"/>
</dbReference>
<name>A0A4U8Q5P1_9FIRM</name>
<protein>
    <submittedName>
        <fullName evidence="9">sn-glycerol-3-phosphate transport system permease protein UgpA</fullName>
    </submittedName>
</protein>
<dbReference type="PANTHER" id="PTHR43005">
    <property type="entry name" value="BLR7065 PROTEIN"/>
    <property type="match status" value="1"/>
</dbReference>
<evidence type="ECO:0000313" key="10">
    <source>
        <dbReference type="Proteomes" id="UP000306509"/>
    </source>
</evidence>
<dbReference type="CDD" id="cd06261">
    <property type="entry name" value="TM_PBP2"/>
    <property type="match status" value="1"/>
</dbReference>